<dbReference type="InterPro" id="IPR027417">
    <property type="entry name" value="P-loop_NTPase"/>
</dbReference>
<dbReference type="PANTHER" id="PTHR45772">
    <property type="entry name" value="CONSERVED COMPONENT OF ABC TRANSPORTER FOR NATURAL AMINO ACIDS-RELATED"/>
    <property type="match status" value="1"/>
</dbReference>
<keyword evidence="6" id="KW-1185">Reference proteome</keyword>
<evidence type="ECO:0000256" key="1">
    <source>
        <dbReference type="ARBA" id="ARBA00022448"/>
    </source>
</evidence>
<dbReference type="GO" id="GO:1903805">
    <property type="term" value="P:L-valine import across plasma membrane"/>
    <property type="evidence" value="ECO:0007669"/>
    <property type="project" value="TreeGrafter"/>
</dbReference>
<organism evidence="5 6">
    <name type="scientific">Nocardioides soli</name>
    <dbReference type="NCBI Taxonomy" id="1036020"/>
    <lineage>
        <taxon>Bacteria</taxon>
        <taxon>Bacillati</taxon>
        <taxon>Actinomycetota</taxon>
        <taxon>Actinomycetes</taxon>
        <taxon>Propionibacteriales</taxon>
        <taxon>Nocardioidaceae</taxon>
        <taxon>Nocardioides</taxon>
    </lineage>
</organism>
<dbReference type="GO" id="GO:1903806">
    <property type="term" value="P:L-isoleucine import across plasma membrane"/>
    <property type="evidence" value="ECO:0007669"/>
    <property type="project" value="TreeGrafter"/>
</dbReference>
<dbReference type="Pfam" id="PF12399">
    <property type="entry name" value="BCA_ABC_TP_C"/>
    <property type="match status" value="1"/>
</dbReference>
<dbReference type="Gene3D" id="3.40.50.300">
    <property type="entry name" value="P-loop containing nucleotide triphosphate hydrolases"/>
    <property type="match status" value="1"/>
</dbReference>
<evidence type="ECO:0000313" key="6">
    <source>
        <dbReference type="Proteomes" id="UP000589626"/>
    </source>
</evidence>
<dbReference type="GO" id="GO:0015192">
    <property type="term" value="F:L-phenylalanine transmembrane transporter activity"/>
    <property type="evidence" value="ECO:0007669"/>
    <property type="project" value="TreeGrafter"/>
</dbReference>
<reference evidence="5 6" key="1">
    <citation type="submission" date="2020-08" db="EMBL/GenBank/DDBJ databases">
        <title>Sequencing the genomes of 1000 actinobacteria strains.</title>
        <authorList>
            <person name="Klenk H.-P."/>
        </authorList>
    </citation>
    <scope>NUCLEOTIDE SEQUENCE [LARGE SCALE GENOMIC DNA]</scope>
    <source>
        <strain evidence="5 6">DSM 105498</strain>
    </source>
</reference>
<proteinExistence type="predicted"/>
<dbReference type="PROSITE" id="PS50893">
    <property type="entry name" value="ABC_TRANSPORTER_2"/>
    <property type="match status" value="1"/>
</dbReference>
<gene>
    <name evidence="5" type="ORF">FHU40_000429</name>
</gene>
<keyword evidence="2" id="KW-0547">Nucleotide-binding</keyword>
<dbReference type="RefSeq" id="WP_183590635.1">
    <property type="nucleotide sequence ID" value="NZ_JACHWR010000001.1"/>
</dbReference>
<dbReference type="SMART" id="SM00382">
    <property type="entry name" value="AAA"/>
    <property type="match status" value="1"/>
</dbReference>
<dbReference type="InterPro" id="IPR051120">
    <property type="entry name" value="ABC_AA/LPS_Transport"/>
</dbReference>
<protein>
    <submittedName>
        <fullName evidence="5">ABC-type branched-subunit amino acid transport system ATPase component</fullName>
    </submittedName>
</protein>
<keyword evidence="3" id="KW-0067">ATP-binding</keyword>
<dbReference type="Proteomes" id="UP000589626">
    <property type="component" value="Unassembled WGS sequence"/>
</dbReference>
<dbReference type="AlphaFoldDB" id="A0A7W4VRX6"/>
<evidence type="ECO:0000259" key="4">
    <source>
        <dbReference type="PROSITE" id="PS50893"/>
    </source>
</evidence>
<sequence length="267" mass="28348">MTSTIERPGLQITGVCKAYGGLQVLSDVTLRAPAGAITAVIGPNGAGKSTLANVISGFVTQDRGEVVVNGVRLPPGKAVTRAEHRLGRTFQNLEIFTGMTVLQNVAMGAYSRQRGSHLGDLVRGPRARRDEIEVKEAALALLRRFRLEHRADSLVESLPFGEAKLVEMVRVLAMEPEVVVLDEPAAGLPPASALPLAETIAGLAEDGIGVLLIEHNMKLVMSISQHVVVLDQGQVLTEGSPAEVQQDPRVIEAYLGPGATTSEELTL</sequence>
<feature type="domain" description="ABC transporter" evidence="4">
    <location>
        <begin position="10"/>
        <end position="257"/>
    </location>
</feature>
<dbReference type="SUPFAM" id="SSF52540">
    <property type="entry name" value="P-loop containing nucleoside triphosphate hydrolases"/>
    <property type="match status" value="1"/>
</dbReference>
<keyword evidence="1" id="KW-0813">Transport</keyword>
<comment type="caution">
    <text evidence="5">The sequence shown here is derived from an EMBL/GenBank/DDBJ whole genome shotgun (WGS) entry which is preliminary data.</text>
</comment>
<dbReference type="GO" id="GO:0005524">
    <property type="term" value="F:ATP binding"/>
    <property type="evidence" value="ECO:0007669"/>
    <property type="project" value="UniProtKB-KW"/>
</dbReference>
<evidence type="ECO:0000256" key="2">
    <source>
        <dbReference type="ARBA" id="ARBA00022741"/>
    </source>
</evidence>
<dbReference type="PANTHER" id="PTHR45772:SF7">
    <property type="entry name" value="AMINO ACID ABC TRANSPORTER ATP-BINDING PROTEIN"/>
    <property type="match status" value="1"/>
</dbReference>
<name>A0A7W4VRX6_9ACTN</name>
<evidence type="ECO:0000313" key="5">
    <source>
        <dbReference type="EMBL" id="MBB3040628.1"/>
    </source>
</evidence>
<dbReference type="GO" id="GO:0005304">
    <property type="term" value="F:L-valine transmembrane transporter activity"/>
    <property type="evidence" value="ECO:0007669"/>
    <property type="project" value="TreeGrafter"/>
</dbReference>
<dbReference type="InterPro" id="IPR003439">
    <property type="entry name" value="ABC_transporter-like_ATP-bd"/>
</dbReference>
<accession>A0A7W4VRX6</accession>
<dbReference type="CDD" id="cd03219">
    <property type="entry name" value="ABC_Mj1267_LivG_branched"/>
    <property type="match status" value="1"/>
</dbReference>
<dbReference type="Pfam" id="PF00005">
    <property type="entry name" value="ABC_tran"/>
    <property type="match status" value="1"/>
</dbReference>
<dbReference type="InterPro" id="IPR032823">
    <property type="entry name" value="BCA_ABC_TP_C"/>
</dbReference>
<dbReference type="GO" id="GO:0005886">
    <property type="term" value="C:plasma membrane"/>
    <property type="evidence" value="ECO:0007669"/>
    <property type="project" value="TreeGrafter"/>
</dbReference>
<dbReference type="GO" id="GO:0015188">
    <property type="term" value="F:L-isoleucine transmembrane transporter activity"/>
    <property type="evidence" value="ECO:0007669"/>
    <property type="project" value="TreeGrafter"/>
</dbReference>
<dbReference type="GO" id="GO:0016887">
    <property type="term" value="F:ATP hydrolysis activity"/>
    <property type="evidence" value="ECO:0007669"/>
    <property type="project" value="InterPro"/>
</dbReference>
<dbReference type="GO" id="GO:0042941">
    <property type="term" value="P:D-alanine transmembrane transport"/>
    <property type="evidence" value="ECO:0007669"/>
    <property type="project" value="TreeGrafter"/>
</dbReference>
<dbReference type="GO" id="GO:0015808">
    <property type="term" value="P:L-alanine transport"/>
    <property type="evidence" value="ECO:0007669"/>
    <property type="project" value="TreeGrafter"/>
</dbReference>
<evidence type="ECO:0000256" key="3">
    <source>
        <dbReference type="ARBA" id="ARBA00022840"/>
    </source>
</evidence>
<dbReference type="EMBL" id="JACHWR010000001">
    <property type="protein sequence ID" value="MBB3040628.1"/>
    <property type="molecule type" value="Genomic_DNA"/>
</dbReference>
<dbReference type="InterPro" id="IPR003593">
    <property type="entry name" value="AAA+_ATPase"/>
</dbReference>